<name>A0A1G2B009_9BACT</name>
<dbReference type="Gene3D" id="1.10.150.170">
    <property type="entry name" value="Putative methyltransferase TM0872, insert domain"/>
    <property type="match status" value="1"/>
</dbReference>
<keyword evidence="5 6" id="KW-0949">S-adenosyl-L-methionine</keyword>
<dbReference type="InterPro" id="IPR023397">
    <property type="entry name" value="SAM-dep_MeTrfase_MraW_recog"/>
</dbReference>
<comment type="similarity">
    <text evidence="1 6">Belongs to the methyltransferase superfamily. RsmH family.</text>
</comment>
<comment type="function">
    <text evidence="6">Specifically methylates the N4 position of cytidine in position 1402 (C1402) of 16S rRNA.</text>
</comment>
<organism evidence="8 9">
    <name type="scientific">Candidatus Kerfeldbacteria bacterium RIFCSPLOWO2_01_FULL_48_11</name>
    <dbReference type="NCBI Taxonomy" id="1798543"/>
    <lineage>
        <taxon>Bacteria</taxon>
        <taxon>Candidatus Kerfeldiibacteriota</taxon>
    </lineage>
</organism>
<dbReference type="SUPFAM" id="SSF53335">
    <property type="entry name" value="S-adenosyl-L-methionine-dependent methyltransferases"/>
    <property type="match status" value="1"/>
</dbReference>
<evidence type="ECO:0000256" key="5">
    <source>
        <dbReference type="ARBA" id="ARBA00022691"/>
    </source>
</evidence>
<feature type="binding site" evidence="6">
    <location>
        <position position="80"/>
    </location>
    <ligand>
        <name>S-adenosyl-L-methionine</name>
        <dbReference type="ChEBI" id="CHEBI:59789"/>
    </ligand>
</feature>
<dbReference type="Proteomes" id="UP000179164">
    <property type="component" value="Unassembled WGS sequence"/>
</dbReference>
<dbReference type="HAMAP" id="MF_01007">
    <property type="entry name" value="16SrRNA_methyltr_H"/>
    <property type="match status" value="1"/>
</dbReference>
<evidence type="ECO:0000256" key="3">
    <source>
        <dbReference type="ARBA" id="ARBA00022603"/>
    </source>
</evidence>
<accession>A0A1G2B009</accession>
<evidence type="ECO:0000256" key="1">
    <source>
        <dbReference type="ARBA" id="ARBA00010396"/>
    </source>
</evidence>
<dbReference type="Pfam" id="PF01795">
    <property type="entry name" value="Methyltransf_5"/>
    <property type="match status" value="1"/>
</dbReference>
<dbReference type="NCBIfam" id="TIGR00006">
    <property type="entry name" value="16S rRNA (cytosine(1402)-N(4))-methyltransferase RsmH"/>
    <property type="match status" value="1"/>
</dbReference>
<dbReference type="GO" id="GO:0071424">
    <property type="term" value="F:rRNA (cytosine-N4-)-methyltransferase activity"/>
    <property type="evidence" value="ECO:0007669"/>
    <property type="project" value="UniProtKB-UniRule"/>
</dbReference>
<comment type="subcellular location">
    <subcellularLocation>
        <location evidence="6">Cytoplasm</location>
    </subcellularLocation>
</comment>
<keyword evidence="2 6" id="KW-0698">rRNA processing</keyword>
<dbReference type="Gene3D" id="3.40.50.150">
    <property type="entry name" value="Vaccinia Virus protein VP39"/>
    <property type="match status" value="1"/>
</dbReference>
<gene>
    <name evidence="6" type="primary">rsmH</name>
    <name evidence="8" type="ORF">A2898_01375</name>
</gene>
<evidence type="ECO:0000313" key="8">
    <source>
        <dbReference type="EMBL" id="OGY82504.1"/>
    </source>
</evidence>
<dbReference type="EC" id="2.1.1.199" evidence="6"/>
<feature type="binding site" evidence="6">
    <location>
        <position position="53"/>
    </location>
    <ligand>
        <name>S-adenosyl-L-methionine</name>
        <dbReference type="ChEBI" id="CHEBI:59789"/>
    </ligand>
</feature>
<dbReference type="SUPFAM" id="SSF81799">
    <property type="entry name" value="Putative methyltransferase TM0872, insert domain"/>
    <property type="match status" value="1"/>
</dbReference>
<dbReference type="PANTHER" id="PTHR11265">
    <property type="entry name" value="S-ADENOSYL-METHYLTRANSFERASE MRAW"/>
    <property type="match status" value="1"/>
</dbReference>
<dbReference type="InterPro" id="IPR029063">
    <property type="entry name" value="SAM-dependent_MTases_sf"/>
</dbReference>
<feature type="compositionally biased region" description="Polar residues" evidence="7">
    <location>
        <begin position="298"/>
        <end position="308"/>
    </location>
</feature>
<dbReference type="EMBL" id="MHKE01000019">
    <property type="protein sequence ID" value="OGY82504.1"/>
    <property type="molecule type" value="Genomic_DNA"/>
</dbReference>
<evidence type="ECO:0000256" key="7">
    <source>
        <dbReference type="SAM" id="MobiDB-lite"/>
    </source>
</evidence>
<evidence type="ECO:0000313" key="9">
    <source>
        <dbReference type="Proteomes" id="UP000179164"/>
    </source>
</evidence>
<keyword evidence="6" id="KW-0963">Cytoplasm</keyword>
<dbReference type="PANTHER" id="PTHR11265:SF0">
    <property type="entry name" value="12S RRNA N4-METHYLCYTIDINE METHYLTRANSFERASE"/>
    <property type="match status" value="1"/>
</dbReference>
<evidence type="ECO:0000256" key="4">
    <source>
        <dbReference type="ARBA" id="ARBA00022679"/>
    </source>
</evidence>
<evidence type="ECO:0000256" key="6">
    <source>
        <dbReference type="HAMAP-Rule" id="MF_01007"/>
    </source>
</evidence>
<feature type="binding site" evidence="6">
    <location>
        <position position="102"/>
    </location>
    <ligand>
        <name>S-adenosyl-L-methionine</name>
        <dbReference type="ChEBI" id="CHEBI:59789"/>
    </ligand>
</feature>
<protein>
    <recommendedName>
        <fullName evidence="6">Ribosomal RNA small subunit methyltransferase H</fullName>
        <ecNumber evidence="6">2.1.1.199</ecNumber>
    </recommendedName>
    <alternativeName>
        <fullName evidence="6">16S rRNA m(4)C1402 methyltransferase</fullName>
    </alternativeName>
    <alternativeName>
        <fullName evidence="6">rRNA (cytosine-N(4)-)-methyltransferase RsmH</fullName>
    </alternativeName>
</protein>
<keyword evidence="3 6" id="KW-0489">Methyltransferase</keyword>
<dbReference type="AlphaFoldDB" id="A0A1G2B009"/>
<evidence type="ECO:0000256" key="2">
    <source>
        <dbReference type="ARBA" id="ARBA00022552"/>
    </source>
</evidence>
<dbReference type="GO" id="GO:0005737">
    <property type="term" value="C:cytoplasm"/>
    <property type="evidence" value="ECO:0007669"/>
    <property type="project" value="UniProtKB-SubCell"/>
</dbReference>
<feature type="binding site" evidence="6">
    <location>
        <position position="109"/>
    </location>
    <ligand>
        <name>S-adenosyl-L-methionine</name>
        <dbReference type="ChEBI" id="CHEBI:59789"/>
    </ligand>
</feature>
<keyword evidence="4 6" id="KW-0808">Transferase</keyword>
<comment type="catalytic activity">
    <reaction evidence="6">
        <text>cytidine(1402) in 16S rRNA + S-adenosyl-L-methionine = N(4)-methylcytidine(1402) in 16S rRNA + S-adenosyl-L-homocysteine + H(+)</text>
        <dbReference type="Rhea" id="RHEA:42928"/>
        <dbReference type="Rhea" id="RHEA-COMP:10286"/>
        <dbReference type="Rhea" id="RHEA-COMP:10287"/>
        <dbReference type="ChEBI" id="CHEBI:15378"/>
        <dbReference type="ChEBI" id="CHEBI:57856"/>
        <dbReference type="ChEBI" id="CHEBI:59789"/>
        <dbReference type="ChEBI" id="CHEBI:74506"/>
        <dbReference type="ChEBI" id="CHEBI:82748"/>
        <dbReference type="EC" id="2.1.1.199"/>
    </reaction>
</comment>
<dbReference type="STRING" id="1798543.A2898_01375"/>
<feature type="region of interest" description="Disordered" evidence="7">
    <location>
        <begin position="298"/>
        <end position="320"/>
    </location>
</feature>
<reference evidence="8 9" key="1">
    <citation type="journal article" date="2016" name="Nat. Commun.">
        <title>Thousands of microbial genomes shed light on interconnected biogeochemical processes in an aquifer system.</title>
        <authorList>
            <person name="Anantharaman K."/>
            <person name="Brown C.T."/>
            <person name="Hug L.A."/>
            <person name="Sharon I."/>
            <person name="Castelle C.J."/>
            <person name="Probst A.J."/>
            <person name="Thomas B.C."/>
            <person name="Singh A."/>
            <person name="Wilkins M.J."/>
            <person name="Karaoz U."/>
            <person name="Brodie E.L."/>
            <person name="Williams K.H."/>
            <person name="Hubbard S.S."/>
            <person name="Banfield J.F."/>
        </authorList>
    </citation>
    <scope>NUCLEOTIDE SEQUENCE [LARGE SCALE GENOMIC DNA]</scope>
</reference>
<feature type="binding site" evidence="6">
    <location>
        <begin position="33"/>
        <end position="35"/>
    </location>
    <ligand>
        <name>S-adenosyl-L-methionine</name>
        <dbReference type="ChEBI" id="CHEBI:59789"/>
    </ligand>
</feature>
<proteinExistence type="inferred from homology"/>
<dbReference type="PIRSF" id="PIRSF004486">
    <property type="entry name" value="MraW"/>
    <property type="match status" value="1"/>
</dbReference>
<comment type="caution">
    <text evidence="8">The sequence shown here is derived from an EMBL/GenBank/DDBJ whole genome shotgun (WGS) entry which is preliminary data.</text>
</comment>
<sequence length="320" mass="35786">MELIHKPVLVKETLSFLNPCPGQVFIDGTVGDGGHAMEILALIGPAGKLFAFDRDEKSIERSRSRLQQYAGRVEFVHASFAEMGPVLSRLGMNGRVNGVLLDLGLAWRHYKSNERGFSYDSDEPLDMRLDRSQKLTAAEVVNGWPEDKLIWVFQEYGQENFSTYIAAEICRLRRQNMIRSTRQLTEVVLLAIRNKLGSSKHTPWVGGLHPATKVFQAIRIAVNDELGHLSRGLSSAIDVLGVGGRCAVISFHSLEDRIVKNFFRQESRDCLDPPEQPTCTCGHRARVRILTKKVVSPSSIEQKHNPASRSAKLRVAEKIS</sequence>
<dbReference type="GO" id="GO:0070475">
    <property type="term" value="P:rRNA base methylation"/>
    <property type="evidence" value="ECO:0007669"/>
    <property type="project" value="UniProtKB-UniRule"/>
</dbReference>
<dbReference type="InterPro" id="IPR002903">
    <property type="entry name" value="RsmH"/>
</dbReference>